<dbReference type="InterPro" id="IPR000979">
    <property type="entry name" value="Phosphodiesterase_MJ0936/Vps29"/>
</dbReference>
<proteinExistence type="inferred from homology"/>
<name>A0A128ECF1_9BACT</name>
<dbReference type="Pfam" id="PF12850">
    <property type="entry name" value="Metallophos_2"/>
    <property type="match status" value="1"/>
</dbReference>
<dbReference type="OrthoDB" id="9785951at2"/>
<dbReference type="InterPro" id="IPR024654">
    <property type="entry name" value="Calcineurin-like_PHP_lpxH"/>
</dbReference>
<keyword evidence="5" id="KW-1185">Reference proteome</keyword>
<evidence type="ECO:0000313" key="4">
    <source>
        <dbReference type="EMBL" id="CZE46730.1"/>
    </source>
</evidence>
<dbReference type="NCBIfam" id="TIGR00040">
    <property type="entry name" value="yfcE"/>
    <property type="match status" value="1"/>
</dbReference>
<organism evidence="4 5">
    <name type="scientific">Campylobacter geochelonis</name>
    <dbReference type="NCBI Taxonomy" id="1780362"/>
    <lineage>
        <taxon>Bacteria</taxon>
        <taxon>Pseudomonadati</taxon>
        <taxon>Campylobacterota</taxon>
        <taxon>Epsilonproteobacteria</taxon>
        <taxon>Campylobacterales</taxon>
        <taxon>Campylobacteraceae</taxon>
        <taxon>Campylobacter</taxon>
    </lineage>
</organism>
<dbReference type="Proteomes" id="UP000069632">
    <property type="component" value="Unassembled WGS sequence"/>
</dbReference>
<dbReference type="RefSeq" id="WP_075493050.1">
    <property type="nucleotide sequence ID" value="NZ_CP053844.1"/>
</dbReference>
<evidence type="ECO:0000313" key="5">
    <source>
        <dbReference type="Proteomes" id="UP000069632"/>
    </source>
</evidence>
<protein>
    <recommendedName>
        <fullName evidence="2">Phosphoesterase</fullName>
        <ecNumber evidence="2">3.1.4.-</ecNumber>
    </recommendedName>
</protein>
<evidence type="ECO:0000256" key="1">
    <source>
        <dbReference type="ARBA" id="ARBA00008950"/>
    </source>
</evidence>
<keyword evidence="2" id="KW-0479">Metal-binding</keyword>
<dbReference type="InterPro" id="IPR053193">
    <property type="entry name" value="MetalloPDE_YfcE-like"/>
</dbReference>
<dbReference type="GO" id="GO:0016787">
    <property type="term" value="F:hydrolase activity"/>
    <property type="evidence" value="ECO:0007669"/>
    <property type="project" value="UniProtKB-UniRule"/>
</dbReference>
<accession>A0A128ECF1</accession>
<dbReference type="PANTHER" id="PTHR43165:SF1">
    <property type="entry name" value="PHOSPHODIESTERASE MJ0936"/>
    <property type="match status" value="1"/>
</dbReference>
<dbReference type="EMBL" id="FIZP01000001">
    <property type="protein sequence ID" value="CZE46730.1"/>
    <property type="molecule type" value="Genomic_DNA"/>
</dbReference>
<feature type="domain" description="Calcineurin-like phosphoesterase" evidence="3">
    <location>
        <begin position="3"/>
        <end position="145"/>
    </location>
</feature>
<evidence type="ECO:0000256" key="2">
    <source>
        <dbReference type="RuleBase" id="RU362039"/>
    </source>
</evidence>
<gene>
    <name evidence="4" type="ORF">ERS672216_00526</name>
</gene>
<reference evidence="4 5" key="1">
    <citation type="submission" date="2016-02" db="EMBL/GenBank/DDBJ databases">
        <authorList>
            <consortium name="Pathogen Informatics"/>
        </authorList>
    </citation>
    <scope>NUCLEOTIDE SEQUENCE [LARGE SCALE GENOMIC DNA]</scope>
    <source>
        <strain evidence="4 5">RC20</strain>
    </source>
</reference>
<comment type="similarity">
    <text evidence="1 2">Belongs to the metallophosphoesterase superfamily. YfcE family.</text>
</comment>
<evidence type="ECO:0000259" key="3">
    <source>
        <dbReference type="Pfam" id="PF12850"/>
    </source>
</evidence>
<dbReference type="Gene3D" id="3.60.21.10">
    <property type="match status" value="1"/>
</dbReference>
<dbReference type="PANTHER" id="PTHR43165">
    <property type="entry name" value="METALLOPHOSPHOESTERASE"/>
    <property type="match status" value="1"/>
</dbReference>
<dbReference type="GO" id="GO:0046872">
    <property type="term" value="F:metal ion binding"/>
    <property type="evidence" value="ECO:0007669"/>
    <property type="project" value="UniProtKB-KW"/>
</dbReference>
<dbReference type="InterPro" id="IPR029052">
    <property type="entry name" value="Metallo-depent_PP-like"/>
</dbReference>
<dbReference type="EC" id="3.1.4.-" evidence="2"/>
<dbReference type="SUPFAM" id="SSF56300">
    <property type="entry name" value="Metallo-dependent phosphatases"/>
    <property type="match status" value="1"/>
</dbReference>
<dbReference type="AlphaFoldDB" id="A0A128ECF1"/>
<comment type="cofactor">
    <cofactor evidence="2">
        <name>a divalent metal cation</name>
        <dbReference type="ChEBI" id="CHEBI:60240"/>
    </cofactor>
</comment>
<sequence>MITLGIISDSHQRVDIAKSAINYLKDKKIDLLLHAGDIVKFQTLELMKKSGIKYRAVLGNNDTNLKKHMKKFELFEEPYNFKFEGLKIRMMHYPFYFSNDADINIYGHTHYFVAVLNKNHLYINSGEICGRKKPLFEFAYLTYEDKKFRVFKVWSEASEKPVWSEREILLDGNNDG</sequence>